<evidence type="ECO:0000256" key="2">
    <source>
        <dbReference type="SAM" id="MobiDB-lite"/>
    </source>
</evidence>
<evidence type="ECO:0000313" key="4">
    <source>
        <dbReference type="EMBL" id="RZF43102.1"/>
    </source>
</evidence>
<comment type="caution">
    <text evidence="4">The sequence shown here is derived from an EMBL/GenBank/DDBJ whole genome shotgun (WGS) entry which is preliminary data.</text>
</comment>
<dbReference type="PANTHER" id="PTHR48426:SF1">
    <property type="entry name" value="CHROMATIN TARGET OF PRMT1 PROTEIN"/>
    <property type="match status" value="1"/>
</dbReference>
<evidence type="ECO:0000256" key="1">
    <source>
        <dbReference type="ARBA" id="ARBA00022884"/>
    </source>
</evidence>
<accession>A0A482XBR5</accession>
<feature type="compositionally biased region" description="Gly residues" evidence="2">
    <location>
        <begin position="242"/>
        <end position="267"/>
    </location>
</feature>
<dbReference type="SMR" id="A0A482XBR5"/>
<keyword evidence="5" id="KW-1185">Reference proteome</keyword>
<feature type="region of interest" description="Disordered" evidence="2">
    <location>
        <begin position="97"/>
        <end position="190"/>
    </location>
</feature>
<dbReference type="STRING" id="195883.A0A482XBR5"/>
<feature type="compositionally biased region" description="Basic residues" evidence="2">
    <location>
        <begin position="151"/>
        <end position="161"/>
    </location>
</feature>
<feature type="compositionally biased region" description="Low complexity" evidence="2">
    <location>
        <begin position="224"/>
        <end position="234"/>
    </location>
</feature>
<dbReference type="GO" id="GO:0003723">
    <property type="term" value="F:RNA binding"/>
    <property type="evidence" value="ECO:0007669"/>
    <property type="project" value="UniProtKB-KW"/>
</dbReference>
<dbReference type="InParanoid" id="A0A482XBR5"/>
<dbReference type="SMART" id="SM01218">
    <property type="entry name" value="FoP_duplication"/>
    <property type="match status" value="1"/>
</dbReference>
<evidence type="ECO:0000313" key="5">
    <source>
        <dbReference type="Proteomes" id="UP000291343"/>
    </source>
</evidence>
<reference evidence="4 5" key="1">
    <citation type="journal article" date="2017" name="Gigascience">
        <title>Genome sequence of the small brown planthopper, Laodelphax striatellus.</title>
        <authorList>
            <person name="Zhu J."/>
            <person name="Jiang F."/>
            <person name="Wang X."/>
            <person name="Yang P."/>
            <person name="Bao Y."/>
            <person name="Zhao W."/>
            <person name="Wang W."/>
            <person name="Lu H."/>
            <person name="Wang Q."/>
            <person name="Cui N."/>
            <person name="Li J."/>
            <person name="Chen X."/>
            <person name="Luo L."/>
            <person name="Yu J."/>
            <person name="Kang L."/>
            <person name="Cui F."/>
        </authorList>
    </citation>
    <scope>NUCLEOTIDE SEQUENCE [LARGE SCALE GENOMIC DNA]</scope>
    <source>
        <strain evidence="4">Lst14</strain>
    </source>
</reference>
<sequence>MAFINRPMQKVILNSSTKMSLHERFTYLRSQSEAGAQGRQQTTAVAAITSKNRRLAQQMERRPAVMAALKIKKRSLKQRLGQTTSFGGSVKDRLTLTRRGSLRGGRLNLQAGLQRRGRTRGRKPIGGGVGGRLSRSQSMQSLNGSNAQQRMRSRSRSRSRVRSIAPSQGGGGRGGAGFRRGGGPGASWMRERVNLRGGGMRGGGGGGGGRGVRRGFVAGGGNWRGRSFQGQRGRSNFRGRGMRGGGGRGARGGRGNWRGRGGGGGNRGTVPTKEELDSQLDQYMASSQNTMDLS</sequence>
<dbReference type="AlphaFoldDB" id="A0A482XBR5"/>
<dbReference type="EMBL" id="QKKF02013261">
    <property type="protein sequence ID" value="RZF43102.1"/>
    <property type="molecule type" value="Genomic_DNA"/>
</dbReference>
<dbReference type="Pfam" id="PF13865">
    <property type="entry name" value="FoP_duplication"/>
    <property type="match status" value="1"/>
</dbReference>
<proteinExistence type="predicted"/>
<feature type="compositionally biased region" description="Gly residues" evidence="2">
    <location>
        <begin position="168"/>
        <end position="185"/>
    </location>
</feature>
<feature type="domain" description="Chromatin target of PRMT1 protein C-terminal" evidence="3">
    <location>
        <begin position="219"/>
        <end position="294"/>
    </location>
</feature>
<dbReference type="Proteomes" id="UP000291343">
    <property type="component" value="Unassembled WGS sequence"/>
</dbReference>
<dbReference type="PANTHER" id="PTHR48426">
    <property type="entry name" value="CHROMATIN TARGET OF PRMT1 PROTEIN"/>
    <property type="match status" value="1"/>
</dbReference>
<dbReference type="OrthoDB" id="446014at2759"/>
<name>A0A482XBR5_LAOST</name>
<gene>
    <name evidence="4" type="ORF">LSTR_LSTR001280</name>
</gene>
<keyword evidence="1" id="KW-0694">RNA-binding</keyword>
<evidence type="ECO:0000259" key="3">
    <source>
        <dbReference type="SMART" id="SM01218"/>
    </source>
</evidence>
<feature type="region of interest" description="Disordered" evidence="2">
    <location>
        <begin position="218"/>
        <end position="294"/>
    </location>
</feature>
<organism evidence="4 5">
    <name type="scientific">Laodelphax striatellus</name>
    <name type="common">Small brown planthopper</name>
    <name type="synonym">Delphax striatella</name>
    <dbReference type="NCBI Taxonomy" id="195883"/>
    <lineage>
        <taxon>Eukaryota</taxon>
        <taxon>Metazoa</taxon>
        <taxon>Ecdysozoa</taxon>
        <taxon>Arthropoda</taxon>
        <taxon>Hexapoda</taxon>
        <taxon>Insecta</taxon>
        <taxon>Pterygota</taxon>
        <taxon>Neoptera</taxon>
        <taxon>Paraneoptera</taxon>
        <taxon>Hemiptera</taxon>
        <taxon>Auchenorrhyncha</taxon>
        <taxon>Fulgoroidea</taxon>
        <taxon>Delphacidae</taxon>
        <taxon>Criomorphinae</taxon>
        <taxon>Laodelphax</taxon>
    </lineage>
</organism>
<protein>
    <recommendedName>
        <fullName evidence="3">Chromatin target of PRMT1 protein C-terminal domain-containing protein</fullName>
    </recommendedName>
</protein>
<feature type="compositionally biased region" description="Polar residues" evidence="2">
    <location>
        <begin position="279"/>
        <end position="294"/>
    </location>
</feature>
<dbReference type="InterPro" id="IPR052656">
    <property type="entry name" value="CTOP_PRMT1"/>
</dbReference>
<feature type="compositionally biased region" description="Polar residues" evidence="2">
    <location>
        <begin position="134"/>
        <end position="149"/>
    </location>
</feature>
<dbReference type="InterPro" id="IPR025715">
    <property type="entry name" value="FoP_C"/>
</dbReference>